<proteinExistence type="predicted"/>
<accession>A0ABX5KF17</accession>
<name>A0ABX5KF17_9BURK</name>
<sequence>MMDSAIEAGHEHNEALMIWTTNNMIHGIAAAHWPQYKQPDAFHTVMHAFLSTGKT</sequence>
<protein>
    <recommendedName>
        <fullName evidence="3">TetR family transcriptional regulator</fullName>
    </recommendedName>
</protein>
<evidence type="ECO:0000313" key="1">
    <source>
        <dbReference type="EMBL" id="PVX76959.1"/>
    </source>
</evidence>
<comment type="caution">
    <text evidence="1">The sequence shown here is derived from an EMBL/GenBank/DDBJ whole genome shotgun (WGS) entry which is preliminary data.</text>
</comment>
<keyword evidence="2" id="KW-1185">Reference proteome</keyword>
<gene>
    <name evidence="1" type="ORF">C7402_11518</name>
</gene>
<dbReference type="EMBL" id="QEOB01000015">
    <property type="protein sequence ID" value="PVX76959.1"/>
    <property type="molecule type" value="Genomic_DNA"/>
</dbReference>
<reference evidence="1 2" key="1">
    <citation type="submission" date="2018-05" db="EMBL/GenBank/DDBJ databases">
        <title>Genomic Encyclopedia of Type Strains, Phase IV (KMG-V): Genome sequencing to study the core and pangenomes of soil and plant-associated prokaryotes.</title>
        <authorList>
            <person name="Whitman W."/>
        </authorList>
    </citation>
    <scope>NUCLEOTIDE SEQUENCE [LARGE SCALE GENOMIC DNA]</scope>
    <source>
        <strain evidence="1 2">SCZa-39</strain>
    </source>
</reference>
<evidence type="ECO:0008006" key="3">
    <source>
        <dbReference type="Google" id="ProtNLM"/>
    </source>
</evidence>
<evidence type="ECO:0000313" key="2">
    <source>
        <dbReference type="Proteomes" id="UP000245712"/>
    </source>
</evidence>
<dbReference type="Proteomes" id="UP000245712">
    <property type="component" value="Unassembled WGS sequence"/>
</dbReference>
<organism evidence="1 2">
    <name type="scientific">Paraburkholderia unamae</name>
    <dbReference type="NCBI Taxonomy" id="219649"/>
    <lineage>
        <taxon>Bacteria</taxon>
        <taxon>Pseudomonadati</taxon>
        <taxon>Pseudomonadota</taxon>
        <taxon>Betaproteobacteria</taxon>
        <taxon>Burkholderiales</taxon>
        <taxon>Burkholderiaceae</taxon>
        <taxon>Paraburkholderia</taxon>
    </lineage>
</organism>